<evidence type="ECO:0000256" key="5">
    <source>
        <dbReference type="SAM" id="Coils"/>
    </source>
</evidence>
<evidence type="ECO:0000313" key="6">
    <source>
        <dbReference type="EnsemblMetazoa" id="GMOY010024-PA"/>
    </source>
</evidence>
<sequence length="386" mass="44647">MSDEDIIKKRLLIDGDGTGDDRRLNMLLKQFLKWMYSKNDSAENNQIIYDRLMAQLAQCQFASAKTERTGLMINEELENYQKLSQTIEKNIYSAKHEIEESKKELIIAKQIRKNKMEYDQLAKIIKQQPDRKETQKQIEILQKELTELTEKKLKLERKFEKRQKDFSVLMYAIRELETQLADDSSSEDEDRKSDDAEVVIGSPINVGKAAVNAVIEGLSDDEMEAGSQSGKGRHRRFLEREIKQDLDIKDDYDNKSTKESLSVDEDAILELSIDKDEQDVKMEIDMAATKALRTLLQELRFANPCACIKDSLAAQYILAQYKKFCTTDQQLCKARDEALFLGQTYLTYLSSLRKYNELHKEYRGKGERSVKETADMVGFKLPTDPE</sequence>
<comment type="similarity">
    <text evidence="2">Belongs to the FMC1 family.</text>
</comment>
<protein>
    <recommendedName>
        <fullName evidence="3">Protein FMC1 homolog</fullName>
    </recommendedName>
</protein>
<dbReference type="GO" id="GO:0006397">
    <property type="term" value="P:mRNA processing"/>
    <property type="evidence" value="ECO:0007669"/>
    <property type="project" value="InterPro"/>
</dbReference>
<accession>A0A1B0G9N7</accession>
<dbReference type="PANTHER" id="PTHR31716:SF1">
    <property type="entry name" value="PROTEIN FMC1 HOMOLOG"/>
    <property type="match status" value="1"/>
</dbReference>
<evidence type="ECO:0000256" key="1">
    <source>
        <dbReference type="ARBA" id="ARBA00004123"/>
    </source>
</evidence>
<dbReference type="InterPro" id="IPR008501">
    <property type="entry name" value="THOC7/Mft1"/>
</dbReference>
<keyword evidence="4" id="KW-0539">Nucleus</keyword>
<name>A0A1B0G9N7_GLOMM</name>
<evidence type="ECO:0000256" key="4">
    <source>
        <dbReference type="ARBA" id="ARBA00023242"/>
    </source>
</evidence>
<dbReference type="CDD" id="cd20271">
    <property type="entry name" value="Complex1_LYR_FMC1"/>
    <property type="match status" value="1"/>
</dbReference>
<dbReference type="GO" id="GO:0005739">
    <property type="term" value="C:mitochondrion"/>
    <property type="evidence" value="ECO:0007669"/>
    <property type="project" value="TreeGrafter"/>
</dbReference>
<proteinExistence type="inferred from homology"/>
<keyword evidence="5" id="KW-0175">Coiled coil</keyword>
<comment type="subcellular location">
    <subcellularLocation>
        <location evidence="1">Nucleus</location>
    </subcellularLocation>
</comment>
<organism evidence="6 7">
    <name type="scientific">Glossina morsitans morsitans</name>
    <name type="common">Savannah tsetse fly</name>
    <dbReference type="NCBI Taxonomy" id="37546"/>
    <lineage>
        <taxon>Eukaryota</taxon>
        <taxon>Metazoa</taxon>
        <taxon>Ecdysozoa</taxon>
        <taxon>Arthropoda</taxon>
        <taxon>Hexapoda</taxon>
        <taxon>Insecta</taxon>
        <taxon>Pterygota</taxon>
        <taxon>Neoptera</taxon>
        <taxon>Endopterygota</taxon>
        <taxon>Diptera</taxon>
        <taxon>Brachycera</taxon>
        <taxon>Muscomorpha</taxon>
        <taxon>Hippoboscoidea</taxon>
        <taxon>Glossinidae</taxon>
        <taxon>Glossina</taxon>
    </lineage>
</organism>
<dbReference type="InterPro" id="IPR037667">
    <property type="entry name" value="FMC1_homologue"/>
</dbReference>
<evidence type="ECO:0000313" key="7">
    <source>
        <dbReference type="Proteomes" id="UP000092444"/>
    </source>
</evidence>
<evidence type="ECO:0000256" key="3">
    <source>
        <dbReference type="ARBA" id="ARBA00013846"/>
    </source>
</evidence>
<dbReference type="STRING" id="37546.A0A1B0G9N7"/>
<dbReference type="PhylomeDB" id="A0A1B0G9N7"/>
<evidence type="ECO:0000256" key="2">
    <source>
        <dbReference type="ARBA" id="ARBA00009058"/>
    </source>
</evidence>
<feature type="coiled-coil region" evidence="5">
    <location>
        <begin position="131"/>
        <end position="165"/>
    </location>
</feature>
<dbReference type="AlphaFoldDB" id="A0A1B0G9N7"/>
<dbReference type="GO" id="GO:0000445">
    <property type="term" value="C:THO complex part of transcription export complex"/>
    <property type="evidence" value="ECO:0007669"/>
    <property type="project" value="InterPro"/>
</dbReference>
<dbReference type="EMBL" id="CCAG010009097">
    <property type="status" value="NOT_ANNOTATED_CDS"/>
    <property type="molecule type" value="Genomic_DNA"/>
</dbReference>
<keyword evidence="7" id="KW-1185">Reference proteome</keyword>
<dbReference type="PANTHER" id="PTHR31716">
    <property type="entry name" value="PROTEIN FMC1 HOMOLOG"/>
    <property type="match status" value="1"/>
</dbReference>
<dbReference type="Proteomes" id="UP000092444">
    <property type="component" value="Unassembled WGS sequence"/>
</dbReference>
<reference evidence="6" key="1">
    <citation type="submission" date="2020-05" db="UniProtKB">
        <authorList>
            <consortium name="EnsemblMetazoa"/>
        </authorList>
    </citation>
    <scope>IDENTIFICATION</scope>
    <source>
        <strain evidence="6">Yale</strain>
    </source>
</reference>
<dbReference type="EnsemblMetazoa" id="GMOY010024-RA">
    <property type="protein sequence ID" value="GMOY010024-PA"/>
    <property type="gene ID" value="GMOY010024"/>
</dbReference>
<dbReference type="VEuPathDB" id="VectorBase:GMOY010024"/>
<dbReference type="Pfam" id="PF05615">
    <property type="entry name" value="THOC7"/>
    <property type="match status" value="1"/>
</dbReference>